<protein>
    <recommendedName>
        <fullName evidence="4">Acyl-CoA dehydrogenase</fullName>
    </recommendedName>
</protein>
<feature type="compositionally biased region" description="Basic and acidic residues" evidence="1">
    <location>
        <begin position="188"/>
        <end position="202"/>
    </location>
</feature>
<feature type="region of interest" description="Disordered" evidence="1">
    <location>
        <begin position="188"/>
        <end position="212"/>
    </location>
</feature>
<dbReference type="PANTHER" id="PTHR28152:SF1">
    <property type="entry name" value="HYDROXYACYL-THIOESTER DEHYDRATASE TYPE 2, MITOCHONDRIAL"/>
    <property type="match status" value="1"/>
</dbReference>
<keyword evidence="3" id="KW-1185">Reference proteome</keyword>
<comment type="caution">
    <text evidence="2">The sequence shown here is derived from an EMBL/GenBank/DDBJ whole genome shotgun (WGS) entry which is preliminary data.</text>
</comment>
<name>A0A8H3TYR6_9TREE</name>
<dbReference type="SUPFAM" id="SSF54637">
    <property type="entry name" value="Thioesterase/thiol ester dehydrase-isomerase"/>
    <property type="match status" value="1"/>
</dbReference>
<evidence type="ECO:0008006" key="4">
    <source>
        <dbReference type="Google" id="ProtNLM"/>
    </source>
</evidence>
<dbReference type="PANTHER" id="PTHR28152">
    <property type="entry name" value="HYDROXYACYL-THIOESTER DEHYDRATASE TYPE 2, MITOCHONDRIAL"/>
    <property type="match status" value="1"/>
</dbReference>
<dbReference type="GO" id="GO:0005739">
    <property type="term" value="C:mitochondrion"/>
    <property type="evidence" value="ECO:0007669"/>
    <property type="project" value="TreeGrafter"/>
</dbReference>
<accession>A0A8H3TYR6</accession>
<evidence type="ECO:0000313" key="2">
    <source>
        <dbReference type="EMBL" id="GHJ89325.1"/>
    </source>
</evidence>
<dbReference type="EMBL" id="BLZA01000040">
    <property type="protein sequence ID" value="GHJ89325.1"/>
    <property type="molecule type" value="Genomic_DNA"/>
</dbReference>
<dbReference type="AlphaFoldDB" id="A0A8H3TYR6"/>
<dbReference type="InterPro" id="IPR052741">
    <property type="entry name" value="Mitochondrial_HTD2"/>
</dbReference>
<evidence type="ECO:0000313" key="3">
    <source>
        <dbReference type="Proteomes" id="UP000620104"/>
    </source>
</evidence>
<evidence type="ECO:0000256" key="1">
    <source>
        <dbReference type="SAM" id="MobiDB-lite"/>
    </source>
</evidence>
<dbReference type="InterPro" id="IPR029069">
    <property type="entry name" value="HotDog_dom_sf"/>
</dbReference>
<dbReference type="OrthoDB" id="3257538at2759"/>
<sequence length="340" mass="38293">MLIKHARAGLLQTLRRQLYARQLSSSPEPALQAWIQQMTSAPPKTTTDLIDLERAQQLCRVLPTRTGKSQVLPEWGTALGKGHHLAYFWPKNENEQLGEDGSSRDYNAPAPYSRRMWAGGSFEWPVTDPTTQEPQGLLVGSSMTEQTSVPKIEAKAGMVFVHQLKEYKAMGGRASLLKEIRMHVFRPSLERNPTKDAKEPKPTKKAPSLPQEPFDISFTYTPNLPLLFRFSALTFNAHRIHYDATWARDREGHASSPHGGPVVHGPLSALLCIELVEQWTQASSRGRGKTMRKFEYRATSPMYVDRETRIYGQSLEGSGKMRLWVMQDGKVGMTAIAYLM</sequence>
<gene>
    <name evidence="2" type="ORF">NliqN6_5727</name>
</gene>
<dbReference type="Gene3D" id="3.10.129.10">
    <property type="entry name" value="Hotdog Thioesterase"/>
    <property type="match status" value="1"/>
</dbReference>
<dbReference type="Proteomes" id="UP000620104">
    <property type="component" value="Unassembled WGS sequence"/>
</dbReference>
<organism evidence="2 3">
    <name type="scientific">Naganishia liquefaciens</name>
    <dbReference type="NCBI Taxonomy" id="104408"/>
    <lineage>
        <taxon>Eukaryota</taxon>
        <taxon>Fungi</taxon>
        <taxon>Dikarya</taxon>
        <taxon>Basidiomycota</taxon>
        <taxon>Agaricomycotina</taxon>
        <taxon>Tremellomycetes</taxon>
        <taxon>Filobasidiales</taxon>
        <taxon>Filobasidiaceae</taxon>
        <taxon>Naganishia</taxon>
    </lineage>
</organism>
<dbReference type="GO" id="GO:0019171">
    <property type="term" value="F:(3R)-hydroxyacyl-[acyl-carrier-protein] dehydratase activity"/>
    <property type="evidence" value="ECO:0007669"/>
    <property type="project" value="TreeGrafter"/>
</dbReference>
<reference evidence="2" key="1">
    <citation type="submission" date="2020-07" db="EMBL/GenBank/DDBJ databases">
        <title>Draft Genome Sequence of a Deep-Sea Yeast, Naganishia (Cryptococcus) liquefaciens strain N6.</title>
        <authorList>
            <person name="Han Y.W."/>
            <person name="Kajitani R."/>
            <person name="Morimoto H."/>
            <person name="Parhat M."/>
            <person name="Tsubouchi H."/>
            <person name="Bakenova O."/>
            <person name="Ogata M."/>
            <person name="Argunhan B."/>
            <person name="Aoki R."/>
            <person name="Kajiwara S."/>
            <person name="Itoh T."/>
            <person name="Iwasaki H."/>
        </authorList>
    </citation>
    <scope>NUCLEOTIDE SEQUENCE</scope>
    <source>
        <strain evidence="2">N6</strain>
    </source>
</reference>
<proteinExistence type="predicted"/>